<dbReference type="InterPro" id="IPR002575">
    <property type="entry name" value="Aminoglycoside_PTrfase"/>
</dbReference>
<protein>
    <recommendedName>
        <fullName evidence="3">Aminoglycoside phosphotransferase domain-containing protein</fullName>
    </recommendedName>
</protein>
<dbReference type="Proteomes" id="UP000092508">
    <property type="component" value="Unassembled WGS sequence"/>
</dbReference>
<gene>
    <name evidence="4" type="ORF">A9308_06520</name>
</gene>
<accession>A0A1B8QCJ0</accession>
<dbReference type="InterPro" id="IPR011009">
    <property type="entry name" value="Kinase-like_dom_sf"/>
</dbReference>
<proteinExistence type="predicted"/>
<evidence type="ECO:0000313" key="4">
    <source>
        <dbReference type="EMBL" id="OBX78424.1"/>
    </source>
</evidence>
<dbReference type="GO" id="GO:0005524">
    <property type="term" value="F:ATP binding"/>
    <property type="evidence" value="ECO:0007669"/>
    <property type="project" value="UniProtKB-KW"/>
</dbReference>
<organism evidence="4 5">
    <name type="scientific">Faucicola atlantae</name>
    <dbReference type="NCBI Taxonomy" id="34059"/>
    <lineage>
        <taxon>Bacteria</taxon>
        <taxon>Pseudomonadati</taxon>
        <taxon>Pseudomonadota</taxon>
        <taxon>Gammaproteobacteria</taxon>
        <taxon>Moraxellales</taxon>
        <taxon>Moraxellaceae</taxon>
        <taxon>Faucicola</taxon>
    </lineage>
</organism>
<reference evidence="4 5" key="1">
    <citation type="submission" date="2016-06" db="EMBL/GenBank/DDBJ databases">
        <title>Draft genome of Moraxella atlantae CCUG 66109.</title>
        <authorList>
            <person name="Salva-Serra F."/>
            <person name="Engstrom-Jakobsson H."/>
            <person name="Thorell K."/>
            <person name="Gonzales-Siles L."/>
            <person name="Karlsson R."/>
            <person name="Boulund F."/>
            <person name="Engstrand L."/>
            <person name="Kristiansson E."/>
            <person name="Moore E."/>
        </authorList>
    </citation>
    <scope>NUCLEOTIDE SEQUENCE [LARGE SCALE GENOMIC DNA]</scope>
    <source>
        <strain evidence="4 5">CCUG 66109</strain>
    </source>
</reference>
<evidence type="ECO:0000313" key="5">
    <source>
        <dbReference type="Proteomes" id="UP000092508"/>
    </source>
</evidence>
<evidence type="ECO:0000259" key="3">
    <source>
        <dbReference type="Pfam" id="PF01636"/>
    </source>
</evidence>
<evidence type="ECO:0000256" key="1">
    <source>
        <dbReference type="ARBA" id="ARBA00022741"/>
    </source>
</evidence>
<sequence length="363" mass="40752">MDDTQTARAETMAQWLTQVFDGAAFSTAALAGDASFRRYHRLSVHTPTGEQRYIVMDAPPDKESVSQFVAVDELMTGAVHVPTLIAVNEAQGFIVLEDFGGTDFADVIHSEGGTADAPTAQRYREAMQVICQLQQIAVAQARAIVPDYDDALLRREMLLFSEWFLPYIGVAFDDTHFSPAQWQAVQDAIIAQVSAQPQVVVHRDFHSRNLMILPQDLGVIDFQDAVVGAYSYDIVSLLRDAYVDWSAAQTDAWLDEFFALVQPQLPHLTKSQFDLDTMMMGLQRHLKILGIFVRLYQRDGKARYLANLPRVLQDTLIETRWLASSQGGVFAKFDHWLNTAVVPAFRQTFSQSQPQTTLNNHKP</sequence>
<dbReference type="STRING" id="34059.A9308_06520"/>
<dbReference type="AlphaFoldDB" id="A0A1B8QCJ0"/>
<dbReference type="Gene3D" id="3.30.200.20">
    <property type="entry name" value="Phosphorylase Kinase, domain 1"/>
    <property type="match status" value="1"/>
</dbReference>
<dbReference type="PANTHER" id="PTHR33540:SF1">
    <property type="entry name" value="N-ACETYLMURAMATE_N-ACETYLGLUCOSAMINE KINASE"/>
    <property type="match status" value="1"/>
</dbReference>
<dbReference type="EMBL" id="LZMZ01000017">
    <property type="protein sequence ID" value="OBX78424.1"/>
    <property type="molecule type" value="Genomic_DNA"/>
</dbReference>
<dbReference type="Gene3D" id="3.90.1200.10">
    <property type="match status" value="1"/>
</dbReference>
<keyword evidence="2" id="KW-0067">ATP-binding</keyword>
<dbReference type="RefSeq" id="WP_067236599.1">
    <property type="nucleotide sequence ID" value="NZ_LZMZ01000017.1"/>
</dbReference>
<evidence type="ECO:0000256" key="2">
    <source>
        <dbReference type="ARBA" id="ARBA00022840"/>
    </source>
</evidence>
<dbReference type="PANTHER" id="PTHR33540">
    <property type="entry name" value="TRNA THREONYLCARBAMOYLADENOSINE BIOSYNTHESIS PROTEIN TSAE"/>
    <property type="match status" value="1"/>
</dbReference>
<keyword evidence="1" id="KW-0547">Nucleotide-binding</keyword>
<dbReference type="Pfam" id="PF01636">
    <property type="entry name" value="APH"/>
    <property type="match status" value="1"/>
</dbReference>
<dbReference type="SUPFAM" id="SSF56112">
    <property type="entry name" value="Protein kinase-like (PK-like)"/>
    <property type="match status" value="1"/>
</dbReference>
<dbReference type="OrthoDB" id="9809275at2"/>
<comment type="caution">
    <text evidence="4">The sequence shown here is derived from an EMBL/GenBank/DDBJ whole genome shotgun (WGS) entry which is preliminary data.</text>
</comment>
<name>A0A1B8QCJ0_9GAMM</name>
<feature type="domain" description="Aminoglycoside phosphotransferase" evidence="3">
    <location>
        <begin position="29"/>
        <end position="259"/>
    </location>
</feature>